<comment type="caution">
    <text evidence="1">The sequence shown here is derived from an EMBL/GenBank/DDBJ whole genome shotgun (WGS) entry which is preliminary data.</text>
</comment>
<dbReference type="EMBL" id="JBHSDY010000005">
    <property type="protein sequence ID" value="MFC4298149.1"/>
    <property type="molecule type" value="Genomic_DNA"/>
</dbReference>
<reference evidence="2" key="1">
    <citation type="journal article" date="2019" name="Int. J. Syst. Evol. Microbiol.">
        <title>The Global Catalogue of Microorganisms (GCM) 10K type strain sequencing project: providing services to taxonomists for standard genome sequencing and annotation.</title>
        <authorList>
            <consortium name="The Broad Institute Genomics Platform"/>
            <consortium name="The Broad Institute Genome Sequencing Center for Infectious Disease"/>
            <person name="Wu L."/>
            <person name="Ma J."/>
        </authorList>
    </citation>
    <scope>NUCLEOTIDE SEQUENCE [LARGE SCALE GENOMIC DNA]</scope>
    <source>
        <strain evidence="2">CGMCC 1.19029</strain>
    </source>
</reference>
<organism evidence="1 2">
    <name type="scientific">Castellaniella hirudinis</name>
    <dbReference type="NCBI Taxonomy" id="1144617"/>
    <lineage>
        <taxon>Bacteria</taxon>
        <taxon>Pseudomonadati</taxon>
        <taxon>Pseudomonadota</taxon>
        <taxon>Betaproteobacteria</taxon>
        <taxon>Burkholderiales</taxon>
        <taxon>Alcaligenaceae</taxon>
        <taxon>Castellaniella</taxon>
    </lineage>
</organism>
<keyword evidence="2" id="KW-1185">Reference proteome</keyword>
<sequence>MRPRLAAQFLDMGVSTLWDRVKNDPDCPQGYHEGRIRYFDTVDLQAYAARLKTRALDRAAA</sequence>
<dbReference type="Proteomes" id="UP001595756">
    <property type="component" value="Unassembled WGS sequence"/>
</dbReference>
<accession>A0ABV8RY04</accession>
<name>A0ABV8RY04_9BURK</name>
<evidence type="ECO:0000313" key="1">
    <source>
        <dbReference type="EMBL" id="MFC4298149.1"/>
    </source>
</evidence>
<evidence type="ECO:0000313" key="2">
    <source>
        <dbReference type="Proteomes" id="UP001595756"/>
    </source>
</evidence>
<dbReference type="RefSeq" id="WP_376812708.1">
    <property type="nucleotide sequence ID" value="NZ_JBHSDY010000005.1"/>
</dbReference>
<evidence type="ECO:0008006" key="3">
    <source>
        <dbReference type="Google" id="ProtNLM"/>
    </source>
</evidence>
<proteinExistence type="predicted"/>
<gene>
    <name evidence="1" type="ORF">ACFO0J_08880</name>
</gene>
<protein>
    <recommendedName>
        <fullName evidence="3">Helix-turn-helix domain-containing protein</fullName>
    </recommendedName>
</protein>